<comment type="similarity">
    <text evidence="2 6">Belongs to the ABC-3 integral membrane protein family.</text>
</comment>
<dbReference type="SUPFAM" id="SSF81345">
    <property type="entry name" value="ABC transporter involved in vitamin B12 uptake, BtuC"/>
    <property type="match status" value="1"/>
</dbReference>
<dbReference type="GO" id="GO:0043190">
    <property type="term" value="C:ATP-binding cassette (ABC) transporter complex"/>
    <property type="evidence" value="ECO:0007669"/>
    <property type="project" value="InterPro"/>
</dbReference>
<dbReference type="GO" id="GO:0055085">
    <property type="term" value="P:transmembrane transport"/>
    <property type="evidence" value="ECO:0007669"/>
    <property type="project" value="InterPro"/>
</dbReference>
<feature type="transmembrane region" description="Helical" evidence="7">
    <location>
        <begin position="93"/>
        <end position="112"/>
    </location>
</feature>
<keyword evidence="6" id="KW-0813">Transport</keyword>
<keyword evidence="4 7" id="KW-1133">Transmembrane helix</keyword>
<sequence length="275" mass="30339">MIEILEYTFVQNAIIGAFFTSIICGIIGTIAVTNRMVFIAGGITHSVYGGVGIAAFFGLPIMLGSTIFSILCAIILAYMLLYSKERLDSLVGSLWAFGMALGIILVELTPGYNKDFMGYLFGSILSITENDIYYMIVFSILLILFIIFNYRIILGISYDSEFTQLQGIRTNFFSMALMILIALGIVISMRSVGIILIVALLSIPAYCSEIFTNSLAKMMFASSLISFICMLGGILISYFYDLQAGASIVILLSIFSFILALIHHFTATKYFSKDY</sequence>
<dbReference type="GO" id="GO:0010043">
    <property type="term" value="P:response to zinc ion"/>
    <property type="evidence" value="ECO:0007669"/>
    <property type="project" value="TreeGrafter"/>
</dbReference>
<evidence type="ECO:0000313" key="9">
    <source>
        <dbReference type="Proteomes" id="UP000037997"/>
    </source>
</evidence>
<feature type="transmembrane region" description="Helical" evidence="7">
    <location>
        <begin position="12"/>
        <end position="33"/>
    </location>
</feature>
<dbReference type="PATRIC" id="fig|35818.11.peg.2103"/>
<dbReference type="Proteomes" id="UP000037997">
    <property type="component" value="Unassembled WGS sequence"/>
</dbReference>
<evidence type="ECO:0000313" key="8">
    <source>
        <dbReference type="EMBL" id="KPH55078.1"/>
    </source>
</evidence>
<accession>A0A0N0LSR7</accession>
<evidence type="ECO:0000256" key="2">
    <source>
        <dbReference type="ARBA" id="ARBA00008034"/>
    </source>
</evidence>
<dbReference type="RefSeq" id="WP_054198500.1">
    <property type="nucleotide sequence ID" value="NZ_JNOC01000058.1"/>
</dbReference>
<dbReference type="PANTHER" id="PTHR30477:SF18">
    <property type="entry name" value="METAL TRANSPORT SYSTEM MEMBRANE PROTEIN CT_417-RELATED"/>
    <property type="match status" value="1"/>
</dbReference>
<dbReference type="InterPro" id="IPR037294">
    <property type="entry name" value="ABC_BtuC-like"/>
</dbReference>
<evidence type="ECO:0000256" key="7">
    <source>
        <dbReference type="SAM" id="Phobius"/>
    </source>
</evidence>
<feature type="transmembrane region" description="Helical" evidence="7">
    <location>
        <begin position="53"/>
        <end position="81"/>
    </location>
</feature>
<comment type="subcellular location">
    <subcellularLocation>
        <location evidence="6">Cell membrane</location>
        <topology evidence="6">Multi-pass membrane protein</topology>
    </subcellularLocation>
    <subcellularLocation>
        <location evidence="1">Membrane</location>
        <topology evidence="1">Multi-pass membrane protein</topology>
    </subcellularLocation>
</comment>
<dbReference type="PANTHER" id="PTHR30477">
    <property type="entry name" value="ABC-TRANSPORTER METAL-BINDING PROTEIN"/>
    <property type="match status" value="1"/>
</dbReference>
<evidence type="ECO:0000256" key="4">
    <source>
        <dbReference type="ARBA" id="ARBA00022989"/>
    </source>
</evidence>
<feature type="transmembrane region" description="Helical" evidence="7">
    <location>
        <begin position="132"/>
        <end position="150"/>
    </location>
</feature>
<comment type="caution">
    <text evidence="8">The sequence shown here is derived from an EMBL/GenBank/DDBJ whole genome shotgun (WGS) entry which is preliminary data.</text>
</comment>
<keyword evidence="3 6" id="KW-0812">Transmembrane</keyword>
<dbReference type="EMBL" id="JNOC01000058">
    <property type="protein sequence ID" value="KPH55078.1"/>
    <property type="molecule type" value="Genomic_DNA"/>
</dbReference>
<feature type="transmembrane region" description="Helical" evidence="7">
    <location>
        <begin position="218"/>
        <end position="240"/>
    </location>
</feature>
<evidence type="ECO:0000256" key="6">
    <source>
        <dbReference type="RuleBase" id="RU003943"/>
    </source>
</evidence>
<evidence type="ECO:0000256" key="1">
    <source>
        <dbReference type="ARBA" id="ARBA00004141"/>
    </source>
</evidence>
<proteinExistence type="inferred from homology"/>
<reference evidence="8 9" key="1">
    <citation type="submission" date="2014-06" db="EMBL/GenBank/DDBJ databases">
        <title>Helicobacter pullorum isolates in fresh chicken meat - phenotypic and genotypic features.</title>
        <authorList>
            <person name="Borges V."/>
            <person name="Santos A."/>
            <person name="Correia C.B."/>
            <person name="Saraiva M."/>
            <person name="Menard A."/>
            <person name="Vieira L."/>
            <person name="Sampaio D.A."/>
            <person name="Gomes J.P."/>
            <person name="Oleastro M."/>
        </authorList>
    </citation>
    <scope>NUCLEOTIDE SEQUENCE [LARGE SCALE GENOMIC DNA]</scope>
    <source>
        <strain evidence="8 9">229334/12</strain>
    </source>
</reference>
<feature type="transmembrane region" description="Helical" evidence="7">
    <location>
        <begin position="246"/>
        <end position="265"/>
    </location>
</feature>
<dbReference type="AlphaFoldDB" id="A0A0N0LSR7"/>
<protein>
    <submittedName>
        <fullName evidence="8">Membrane protein</fullName>
    </submittedName>
</protein>
<organism evidence="8 9">
    <name type="scientific">Helicobacter pullorum</name>
    <dbReference type="NCBI Taxonomy" id="35818"/>
    <lineage>
        <taxon>Bacteria</taxon>
        <taxon>Pseudomonadati</taxon>
        <taxon>Campylobacterota</taxon>
        <taxon>Epsilonproteobacteria</taxon>
        <taxon>Campylobacterales</taxon>
        <taxon>Helicobacteraceae</taxon>
        <taxon>Helicobacter</taxon>
    </lineage>
</organism>
<dbReference type="InterPro" id="IPR001626">
    <property type="entry name" value="ABC_TroCD"/>
</dbReference>
<dbReference type="Pfam" id="PF00950">
    <property type="entry name" value="ABC-3"/>
    <property type="match status" value="1"/>
</dbReference>
<evidence type="ECO:0000256" key="5">
    <source>
        <dbReference type="ARBA" id="ARBA00023136"/>
    </source>
</evidence>
<gene>
    <name evidence="8" type="ORF">HPU229334_10630</name>
</gene>
<dbReference type="STRING" id="35818.HPU229336_05480"/>
<evidence type="ECO:0000256" key="3">
    <source>
        <dbReference type="ARBA" id="ARBA00022692"/>
    </source>
</evidence>
<name>A0A0N0LSR7_9HELI</name>
<feature type="transmembrane region" description="Helical" evidence="7">
    <location>
        <begin position="170"/>
        <end position="187"/>
    </location>
</feature>
<dbReference type="Gene3D" id="1.10.3470.10">
    <property type="entry name" value="ABC transporter involved in vitamin B12 uptake, BtuC"/>
    <property type="match status" value="1"/>
</dbReference>
<keyword evidence="5 7" id="KW-0472">Membrane</keyword>